<sequence length="78" mass="8662">MIEHAGKIRLTRAEFRRLQRHNAQRGYAVNAISTTTDYEVALVQACAPAFIADLLQALETGSSPLTRGEVTYDQLVKD</sequence>
<dbReference type="Proteomes" id="UP000077628">
    <property type="component" value="Unassembled WGS sequence"/>
</dbReference>
<name>A0A177N588_9GAMM</name>
<gene>
    <name evidence="1" type="ORF">A1355_14025</name>
</gene>
<dbReference type="AlphaFoldDB" id="A0A177N588"/>
<proteinExistence type="predicted"/>
<dbReference type="RefSeq" id="WP_064031363.1">
    <property type="nucleotide sequence ID" value="NZ_LUUK01000217.1"/>
</dbReference>
<comment type="caution">
    <text evidence="1">The sequence shown here is derived from an EMBL/GenBank/DDBJ whole genome shotgun (WGS) entry which is preliminary data.</text>
</comment>
<evidence type="ECO:0000313" key="1">
    <source>
        <dbReference type="EMBL" id="OAI12754.1"/>
    </source>
</evidence>
<accession>A0A177N588</accession>
<organism evidence="1 2">
    <name type="scientific">Methylomonas koyamae</name>
    <dbReference type="NCBI Taxonomy" id="702114"/>
    <lineage>
        <taxon>Bacteria</taxon>
        <taxon>Pseudomonadati</taxon>
        <taxon>Pseudomonadota</taxon>
        <taxon>Gammaproteobacteria</taxon>
        <taxon>Methylococcales</taxon>
        <taxon>Methylococcaceae</taxon>
        <taxon>Methylomonas</taxon>
    </lineage>
</organism>
<dbReference type="OrthoDB" id="5572082at2"/>
<protein>
    <submittedName>
        <fullName evidence="1">Uncharacterized protein</fullName>
    </submittedName>
</protein>
<dbReference type="EMBL" id="LUUK01000217">
    <property type="protein sequence ID" value="OAI12754.1"/>
    <property type="molecule type" value="Genomic_DNA"/>
</dbReference>
<reference evidence="2" key="1">
    <citation type="submission" date="2016-03" db="EMBL/GenBank/DDBJ databases">
        <authorList>
            <person name="Heylen K."/>
            <person name="De Vos P."/>
            <person name="Vekeman B."/>
        </authorList>
    </citation>
    <scope>NUCLEOTIDE SEQUENCE [LARGE SCALE GENOMIC DNA]</scope>
    <source>
        <strain evidence="2">R-45383</strain>
    </source>
</reference>
<evidence type="ECO:0000313" key="2">
    <source>
        <dbReference type="Proteomes" id="UP000077628"/>
    </source>
</evidence>
<keyword evidence="2" id="KW-1185">Reference proteome</keyword>